<keyword evidence="2" id="KW-0378">Hydrolase</keyword>
<evidence type="ECO:0000313" key="7">
    <source>
        <dbReference type="Proteomes" id="UP000772434"/>
    </source>
</evidence>
<dbReference type="Gene3D" id="2.40.70.10">
    <property type="entry name" value="Acid Proteases"/>
    <property type="match status" value="2"/>
</dbReference>
<dbReference type="InterPro" id="IPR033121">
    <property type="entry name" value="PEPTIDASE_A1"/>
</dbReference>
<evidence type="ECO:0000313" key="6">
    <source>
        <dbReference type="EMBL" id="KAF9069830.1"/>
    </source>
</evidence>
<feature type="signal peptide" evidence="4">
    <location>
        <begin position="1"/>
        <end position="25"/>
    </location>
</feature>
<dbReference type="PROSITE" id="PS51767">
    <property type="entry name" value="PEPTIDASE_A1"/>
    <property type="match status" value="1"/>
</dbReference>
<feature type="region of interest" description="Disordered" evidence="3">
    <location>
        <begin position="241"/>
        <end position="269"/>
    </location>
</feature>
<dbReference type="PROSITE" id="PS00141">
    <property type="entry name" value="ASP_PROTEASE"/>
    <property type="match status" value="1"/>
</dbReference>
<keyword evidence="2" id="KW-0064">Aspartyl protease</keyword>
<keyword evidence="7" id="KW-1185">Reference proteome</keyword>
<dbReference type="Pfam" id="PF00026">
    <property type="entry name" value="Asp"/>
    <property type="match status" value="2"/>
</dbReference>
<dbReference type="PANTHER" id="PTHR47966">
    <property type="entry name" value="BETA-SITE APP-CLEAVING ENZYME, ISOFORM A-RELATED"/>
    <property type="match status" value="1"/>
</dbReference>
<evidence type="ECO:0000256" key="4">
    <source>
        <dbReference type="SAM" id="SignalP"/>
    </source>
</evidence>
<dbReference type="InterPro" id="IPR034164">
    <property type="entry name" value="Pepsin-like_dom"/>
</dbReference>
<sequence length="626" mass="68207">MHSQGFISFVLALVFTLFDGLSVTAGEFQNDKHDMNLFNLSGDSSGLHFPIYRVDLHTQETGVPVKLGDFMDVTYSIMINIGGTELRVVVDTGSSDLWIIANTCTSSACTKVHGETGMHLYPQPESDTSFNTNCSSGFHSTSLPATLFYGDSITGTHAFGVVGTDSISIVVNTSVIPAHSKSDSKGPTMMPMFTTQYFAAINDTNTSVLDTGCVGILGLGFPLNSALSLEVFEKDHPELNSVTRKGYHDPTDPPAEGNYGKQSQRKGGRNIAMASRMSYSLNRRTFPDLSKFTDVPFNRSASDPRMDSGTEDQQSSGLPRRDSSLSSSSSWTPLLLSTFSISGPPVWRLVTDTTKSRLVKSKQALAKACSSDTKKKQTATLRPMFSVSLQRETNMDTDGRGYDAGTGEHDRHTGVLTIGGLPPGVRDQNLSWAEVRRYGVEDGGVKGGRGAEHEVYPITWEIFIDDVFLDGRKLPRSTLVDPGIGVTGLIDTGNSRIRGPADVIHYIKNLLREDGIETRREKEGSTPISCSIGHSLAFQIEGRLFPVAWRDMIWLNEDEGHCYLNIAPTDAPTRGRHGGGGYLYSWSLGDPFLKSVLASFYYGNTTHPSYDPPRIGLMSTFQAPAN</sequence>
<keyword evidence="4" id="KW-0732">Signal</keyword>
<dbReference type="InterPro" id="IPR001969">
    <property type="entry name" value="Aspartic_peptidase_AS"/>
</dbReference>
<dbReference type="InterPro" id="IPR001461">
    <property type="entry name" value="Aspartic_peptidase_A1"/>
</dbReference>
<organism evidence="6 7">
    <name type="scientific">Rhodocollybia butyracea</name>
    <dbReference type="NCBI Taxonomy" id="206335"/>
    <lineage>
        <taxon>Eukaryota</taxon>
        <taxon>Fungi</taxon>
        <taxon>Dikarya</taxon>
        <taxon>Basidiomycota</taxon>
        <taxon>Agaricomycotina</taxon>
        <taxon>Agaricomycetes</taxon>
        <taxon>Agaricomycetidae</taxon>
        <taxon>Agaricales</taxon>
        <taxon>Marasmiineae</taxon>
        <taxon>Omphalotaceae</taxon>
        <taxon>Rhodocollybia</taxon>
    </lineage>
</organism>
<dbReference type="OrthoDB" id="3089at2759"/>
<dbReference type="GO" id="GO:0006508">
    <property type="term" value="P:proteolysis"/>
    <property type="evidence" value="ECO:0007669"/>
    <property type="project" value="InterPro"/>
</dbReference>
<comment type="caution">
    <text evidence="6">The sequence shown here is derived from an EMBL/GenBank/DDBJ whole genome shotgun (WGS) entry which is preliminary data.</text>
</comment>
<comment type="similarity">
    <text evidence="1">Belongs to the peptidase A1 family.</text>
</comment>
<dbReference type="InterPro" id="IPR021109">
    <property type="entry name" value="Peptidase_aspartic_dom_sf"/>
</dbReference>
<name>A0A9P5PXD0_9AGAR</name>
<dbReference type="GO" id="GO:0004190">
    <property type="term" value="F:aspartic-type endopeptidase activity"/>
    <property type="evidence" value="ECO:0007669"/>
    <property type="project" value="UniProtKB-KW"/>
</dbReference>
<reference evidence="6" key="1">
    <citation type="submission" date="2020-11" db="EMBL/GenBank/DDBJ databases">
        <authorList>
            <consortium name="DOE Joint Genome Institute"/>
            <person name="Ahrendt S."/>
            <person name="Riley R."/>
            <person name="Andreopoulos W."/>
            <person name="Labutti K."/>
            <person name="Pangilinan J."/>
            <person name="Ruiz-Duenas F.J."/>
            <person name="Barrasa J.M."/>
            <person name="Sanchez-Garcia M."/>
            <person name="Camarero S."/>
            <person name="Miyauchi S."/>
            <person name="Serrano A."/>
            <person name="Linde D."/>
            <person name="Babiker R."/>
            <person name="Drula E."/>
            <person name="Ayuso-Fernandez I."/>
            <person name="Pacheco R."/>
            <person name="Padilla G."/>
            <person name="Ferreira P."/>
            <person name="Barriuso J."/>
            <person name="Kellner H."/>
            <person name="Castanera R."/>
            <person name="Alfaro M."/>
            <person name="Ramirez L."/>
            <person name="Pisabarro A.G."/>
            <person name="Kuo A."/>
            <person name="Tritt A."/>
            <person name="Lipzen A."/>
            <person name="He G."/>
            <person name="Yan M."/>
            <person name="Ng V."/>
            <person name="Cullen D."/>
            <person name="Martin F."/>
            <person name="Rosso M.-N."/>
            <person name="Henrissat B."/>
            <person name="Hibbett D."/>
            <person name="Martinez A.T."/>
            <person name="Grigoriev I.V."/>
        </authorList>
    </citation>
    <scope>NUCLEOTIDE SEQUENCE</scope>
    <source>
        <strain evidence="6">AH 40177</strain>
    </source>
</reference>
<accession>A0A9P5PXD0</accession>
<evidence type="ECO:0000256" key="2">
    <source>
        <dbReference type="ARBA" id="ARBA00022750"/>
    </source>
</evidence>
<proteinExistence type="inferred from homology"/>
<feature type="region of interest" description="Disordered" evidence="3">
    <location>
        <begin position="293"/>
        <end position="330"/>
    </location>
</feature>
<dbReference type="EMBL" id="JADNRY010000046">
    <property type="protein sequence ID" value="KAF9069830.1"/>
    <property type="molecule type" value="Genomic_DNA"/>
</dbReference>
<evidence type="ECO:0000256" key="1">
    <source>
        <dbReference type="ARBA" id="ARBA00007447"/>
    </source>
</evidence>
<dbReference type="PANTHER" id="PTHR47966:SF51">
    <property type="entry name" value="BETA-SITE APP-CLEAVING ENZYME, ISOFORM A-RELATED"/>
    <property type="match status" value="1"/>
</dbReference>
<protein>
    <submittedName>
        <fullName evidence="6">Aspartic peptidase domain-containing protein</fullName>
    </submittedName>
</protein>
<gene>
    <name evidence="6" type="ORF">BDP27DRAFT_1324671</name>
</gene>
<dbReference type="AlphaFoldDB" id="A0A9P5PXD0"/>
<feature type="chain" id="PRO_5040153922" evidence="4">
    <location>
        <begin position="26"/>
        <end position="626"/>
    </location>
</feature>
<dbReference type="CDD" id="cd05471">
    <property type="entry name" value="pepsin_like"/>
    <property type="match status" value="1"/>
</dbReference>
<feature type="domain" description="Peptidase A1" evidence="5">
    <location>
        <begin position="75"/>
        <end position="618"/>
    </location>
</feature>
<dbReference type="Proteomes" id="UP000772434">
    <property type="component" value="Unassembled WGS sequence"/>
</dbReference>
<dbReference type="SUPFAM" id="SSF50630">
    <property type="entry name" value="Acid proteases"/>
    <property type="match status" value="2"/>
</dbReference>
<evidence type="ECO:0000259" key="5">
    <source>
        <dbReference type="PROSITE" id="PS51767"/>
    </source>
</evidence>
<keyword evidence="2" id="KW-0645">Protease</keyword>
<evidence type="ECO:0000256" key="3">
    <source>
        <dbReference type="SAM" id="MobiDB-lite"/>
    </source>
</evidence>